<keyword evidence="4" id="KW-1185">Reference proteome</keyword>
<reference evidence="4" key="1">
    <citation type="submission" date="2016-10" db="EMBL/GenBank/DDBJ databases">
        <authorList>
            <person name="Varghese N."/>
            <person name="Submissions S."/>
        </authorList>
    </citation>
    <scope>NUCLEOTIDE SEQUENCE [LARGE SCALE GENOMIC DNA]</scope>
    <source>
        <strain evidence="4">DSM 3669</strain>
    </source>
</reference>
<dbReference type="RefSeq" id="WP_092487167.1">
    <property type="nucleotide sequence ID" value="NZ_FOYM01000037.1"/>
</dbReference>
<proteinExistence type="predicted"/>
<dbReference type="OrthoDB" id="9789361at2"/>
<dbReference type="PANTHER" id="PTHR36700:SF1">
    <property type="entry name" value="CRISPR SYSTEM CMR SUBUNIT CMR4"/>
    <property type="match status" value="1"/>
</dbReference>
<protein>
    <submittedName>
        <fullName evidence="3">CRISPR-associated protein Cmr4</fullName>
    </submittedName>
</protein>
<evidence type="ECO:0000313" key="3">
    <source>
        <dbReference type="EMBL" id="SFR15893.1"/>
    </source>
</evidence>
<organism evidence="3 4">
    <name type="scientific">Desulfoscipio geothermicus DSM 3669</name>
    <dbReference type="NCBI Taxonomy" id="1121426"/>
    <lineage>
        <taxon>Bacteria</taxon>
        <taxon>Bacillati</taxon>
        <taxon>Bacillota</taxon>
        <taxon>Clostridia</taxon>
        <taxon>Eubacteriales</taxon>
        <taxon>Desulfallaceae</taxon>
        <taxon>Desulfoscipio</taxon>
    </lineage>
</organism>
<name>A0A1I6EDS7_9FIRM</name>
<dbReference type="STRING" id="39060.SAMN05660706_13727"/>
<accession>A0A1I6EDS7</accession>
<feature type="domain" description="CRISPR type III-associated protein" evidence="2">
    <location>
        <begin position="12"/>
        <end position="314"/>
    </location>
</feature>
<evidence type="ECO:0000256" key="1">
    <source>
        <dbReference type="ARBA" id="ARBA00023118"/>
    </source>
</evidence>
<dbReference type="Pfam" id="PF03787">
    <property type="entry name" value="RAMPs"/>
    <property type="match status" value="1"/>
</dbReference>
<evidence type="ECO:0000313" key="4">
    <source>
        <dbReference type="Proteomes" id="UP000199584"/>
    </source>
</evidence>
<dbReference type="InterPro" id="IPR005537">
    <property type="entry name" value="RAMP_III_fam"/>
</dbReference>
<dbReference type="Proteomes" id="UP000199584">
    <property type="component" value="Unassembled WGS sequence"/>
</dbReference>
<sequence>MYKTAKPLFFICETPLHAGSGNDLGIVDLPLQRERHTGFPKLEGSGVKGCIREAFEEKGQKGELVVGGVEISGEDEFKKAIALAFGPEEGDKHAGALGFTDARLLLFPVKSMKGVFAWVTCPRVLERLRRELGLCDMKPDFEVPPANAAPAGCNLYFRENKIILEEYTFKIDHKDDPQCTALARWLSKQVFPDGNIHGYWRGKVEKDIVVLSDDDFRDFVNLSTEVATRTKIDNKTGTVAEGHLFTEEYLPQEAVLYSLVLFGSIFSDDKGVFVQGRQSGGSGKDDEVLQDFIAGNMPRVIQLGGDASTGKGLVWTNFCR</sequence>
<dbReference type="GO" id="GO:0051607">
    <property type="term" value="P:defense response to virus"/>
    <property type="evidence" value="ECO:0007669"/>
    <property type="project" value="UniProtKB-KW"/>
</dbReference>
<dbReference type="InterPro" id="IPR013410">
    <property type="entry name" value="CRISPR-assoc_RAMP_Cmr4"/>
</dbReference>
<dbReference type="AlphaFoldDB" id="A0A1I6EDS7"/>
<dbReference type="EMBL" id="FOYM01000037">
    <property type="protein sequence ID" value="SFR15893.1"/>
    <property type="molecule type" value="Genomic_DNA"/>
</dbReference>
<dbReference type="NCBIfam" id="TIGR02580">
    <property type="entry name" value="cas_RAMP_Cmr4"/>
    <property type="match status" value="1"/>
</dbReference>
<evidence type="ECO:0000259" key="2">
    <source>
        <dbReference type="Pfam" id="PF03787"/>
    </source>
</evidence>
<dbReference type="PANTHER" id="PTHR36700">
    <property type="entry name" value="CRISPR SYSTEM CMR SUBUNIT CMR4"/>
    <property type="match status" value="1"/>
</dbReference>
<keyword evidence="1" id="KW-0051">Antiviral defense</keyword>
<gene>
    <name evidence="3" type="ORF">SAMN05660706_13727</name>
</gene>